<dbReference type="Proteomes" id="UP001152422">
    <property type="component" value="Unassembled WGS sequence"/>
</dbReference>
<dbReference type="InterPro" id="IPR037057">
    <property type="entry name" value="DNA_rep_MutH/T2_RE_sf"/>
</dbReference>
<dbReference type="Gene3D" id="3.40.600.10">
    <property type="entry name" value="DNA mismatch repair MutH/Restriction endonuclease, type II"/>
    <property type="match status" value="2"/>
</dbReference>
<evidence type="ECO:0000313" key="6">
    <source>
        <dbReference type="Proteomes" id="UP001152422"/>
    </source>
</evidence>
<name>A0A9X4L540_9STAP</name>
<dbReference type="SMART" id="SM00927">
    <property type="entry name" value="MutH"/>
    <property type="match status" value="1"/>
</dbReference>
<reference evidence="5" key="1">
    <citation type="submission" date="2022-05" db="EMBL/GenBank/DDBJ databases">
        <title>Comparative genomics of Staphylococcus equorum isolates.</title>
        <authorList>
            <person name="Luelf R.H."/>
        </authorList>
    </citation>
    <scope>NUCLEOTIDE SEQUENCE</scope>
    <source>
        <strain evidence="5">TMW 2.2497</strain>
    </source>
</reference>
<dbReference type="CDD" id="cd22355">
    <property type="entry name" value="Sau3AI_C"/>
    <property type="match status" value="1"/>
</dbReference>
<feature type="domain" description="DNA mismatch repair MutH/Type II restriction enzyme Sau3AI" evidence="4">
    <location>
        <begin position="55"/>
        <end position="159"/>
    </location>
</feature>
<dbReference type="GO" id="GO:0004519">
    <property type="term" value="F:endonuclease activity"/>
    <property type="evidence" value="ECO:0007669"/>
    <property type="project" value="UniProtKB-KW"/>
</dbReference>
<dbReference type="InterPro" id="IPR011335">
    <property type="entry name" value="Restrct_endonuc-II-like"/>
</dbReference>
<dbReference type="GO" id="GO:0003677">
    <property type="term" value="F:DNA binding"/>
    <property type="evidence" value="ECO:0007669"/>
    <property type="project" value="InterPro"/>
</dbReference>
<keyword evidence="3" id="KW-0378">Hydrolase</keyword>
<dbReference type="NCBIfam" id="NF040973">
    <property type="entry name" value="restrict_Sau3AI"/>
    <property type="match status" value="1"/>
</dbReference>
<dbReference type="EMBL" id="JAMBQA010000007">
    <property type="protein sequence ID" value="MDG0846945.1"/>
    <property type="molecule type" value="Genomic_DNA"/>
</dbReference>
<proteinExistence type="predicted"/>
<evidence type="ECO:0000313" key="5">
    <source>
        <dbReference type="EMBL" id="MDG0846945.1"/>
    </source>
</evidence>
<accession>A0A9X4L540</accession>
<gene>
    <name evidence="5" type="ORF">M4L89_11980</name>
</gene>
<evidence type="ECO:0000256" key="2">
    <source>
        <dbReference type="ARBA" id="ARBA00022759"/>
    </source>
</evidence>
<dbReference type="GO" id="GO:0016787">
    <property type="term" value="F:hydrolase activity"/>
    <property type="evidence" value="ECO:0007669"/>
    <property type="project" value="UniProtKB-KW"/>
</dbReference>
<evidence type="ECO:0000259" key="4">
    <source>
        <dbReference type="SMART" id="SM00927"/>
    </source>
</evidence>
<dbReference type="AlphaFoldDB" id="A0A9X4L540"/>
<evidence type="ECO:0000256" key="1">
    <source>
        <dbReference type="ARBA" id="ARBA00022722"/>
    </source>
</evidence>
<comment type="caution">
    <text evidence="5">The sequence shown here is derived from an EMBL/GenBank/DDBJ whole genome shotgun (WGS) entry which is preliminary data.</text>
</comment>
<dbReference type="SUPFAM" id="SSF52980">
    <property type="entry name" value="Restriction endonuclease-like"/>
    <property type="match status" value="2"/>
</dbReference>
<protein>
    <recommendedName>
        <fullName evidence="4">DNA mismatch repair MutH/Type II restriction enzyme Sau3AI domain-containing protein</fullName>
    </recommendedName>
</protein>
<organism evidence="5 6">
    <name type="scientific">Staphylococcus equorum</name>
    <dbReference type="NCBI Taxonomy" id="246432"/>
    <lineage>
        <taxon>Bacteria</taxon>
        <taxon>Bacillati</taxon>
        <taxon>Bacillota</taxon>
        <taxon>Bacilli</taxon>
        <taxon>Bacillales</taxon>
        <taxon>Staphylococcaceae</taxon>
        <taxon>Staphylococcus</taxon>
    </lineage>
</organism>
<keyword evidence="6" id="KW-1185">Reference proteome</keyword>
<sequence>MDEKIWGSVEEVHEHASKAVNKKIKDLVTNETVEKYYANTSNKGWIGNAIESDWFQVPNNSRKEADIPYLDLEIKVTPIRETKKGWSAKERLVLNIFDFNDEYKRKFLNASFIEKSNLIELLYYEYKKNVDSPNLKIKAATLFNFDDLQEEDLLIIEQDWNIIIDKIKEGKAEELSDSLTKYLGATTKGSKTEKNLTKQPFSDVKAHRRAFTLKGAYMTELAKKNMSFIEEREKLIENVDDLKSNSFENIILERFEPYIGNSKKEIAKAFNVAIPEKNDKASSATLAKKMLNVKDKIENTEEFKKAGISVKILTINPKTKKSTEGFKIIIPGEKSIEPEEIVKQHWEDSSLKEYLSSNQFLLVIFEENKDEVVFKGAKFWRVNYNDLETTLKDTWEETKSILEEGVRLEYKKRHKPTSRGKLYEIYNNLPGIKDTKALHVRPSAKVSCYYNNPSQSMKLPNPSRWVNKPIHTDWIEGTKPIELPENELTEWYITKQLWWLNPIYMYEQVKEFFE</sequence>
<dbReference type="RefSeq" id="WP_277583511.1">
    <property type="nucleotide sequence ID" value="NZ_JAMBPY010000007.1"/>
</dbReference>
<dbReference type="CDD" id="cd22356">
    <property type="entry name" value="Sau3AI_N-like"/>
    <property type="match status" value="1"/>
</dbReference>
<keyword evidence="1" id="KW-0540">Nuclease</keyword>
<keyword evidence="2" id="KW-0255">Endonuclease</keyword>
<dbReference type="Pfam" id="PF02976">
    <property type="entry name" value="MutH"/>
    <property type="match status" value="1"/>
</dbReference>
<dbReference type="InterPro" id="IPR011337">
    <property type="entry name" value="DNA_rep_MutH/RE_typeII_Sau3AI"/>
</dbReference>
<evidence type="ECO:0000256" key="3">
    <source>
        <dbReference type="ARBA" id="ARBA00022801"/>
    </source>
</evidence>